<keyword evidence="4 5" id="KW-0472">Membrane</keyword>
<evidence type="ECO:0000256" key="5">
    <source>
        <dbReference type="SAM" id="Phobius"/>
    </source>
</evidence>
<sequence>MKGTTLWFLLIIVNLTLGLTNLIPLSSLDGNKIWVATINRLIKKSKINVIDNKLIIVLVNILIVAVLLLWIF</sequence>
<comment type="subcellular location">
    <subcellularLocation>
        <location evidence="1">Membrane</location>
        <topology evidence="1">Multi-pass membrane protein</topology>
    </subcellularLocation>
</comment>
<feature type="domain" description="Peptidase M50" evidence="6">
    <location>
        <begin position="5"/>
        <end position="57"/>
    </location>
</feature>
<gene>
    <name evidence="7" type="ORF">SDC9_201879</name>
</gene>
<feature type="transmembrane region" description="Helical" evidence="5">
    <location>
        <begin position="6"/>
        <end position="28"/>
    </location>
</feature>
<dbReference type="InterPro" id="IPR008915">
    <property type="entry name" value="Peptidase_M50"/>
</dbReference>
<evidence type="ECO:0000256" key="2">
    <source>
        <dbReference type="ARBA" id="ARBA00022692"/>
    </source>
</evidence>
<evidence type="ECO:0000313" key="7">
    <source>
        <dbReference type="EMBL" id="MPN54209.1"/>
    </source>
</evidence>
<proteinExistence type="predicted"/>
<dbReference type="GO" id="GO:0016020">
    <property type="term" value="C:membrane"/>
    <property type="evidence" value="ECO:0007669"/>
    <property type="project" value="UniProtKB-SubCell"/>
</dbReference>
<accession>A0A645IUX3</accession>
<dbReference type="GO" id="GO:0006508">
    <property type="term" value="P:proteolysis"/>
    <property type="evidence" value="ECO:0007669"/>
    <property type="project" value="InterPro"/>
</dbReference>
<organism evidence="7">
    <name type="scientific">bioreactor metagenome</name>
    <dbReference type="NCBI Taxonomy" id="1076179"/>
    <lineage>
        <taxon>unclassified sequences</taxon>
        <taxon>metagenomes</taxon>
        <taxon>ecological metagenomes</taxon>
    </lineage>
</organism>
<reference evidence="7" key="1">
    <citation type="submission" date="2019-08" db="EMBL/GenBank/DDBJ databases">
        <authorList>
            <person name="Kucharzyk K."/>
            <person name="Murdoch R.W."/>
            <person name="Higgins S."/>
            <person name="Loffler F."/>
        </authorList>
    </citation>
    <scope>NUCLEOTIDE SEQUENCE</scope>
</reference>
<evidence type="ECO:0000256" key="3">
    <source>
        <dbReference type="ARBA" id="ARBA00022989"/>
    </source>
</evidence>
<keyword evidence="3 5" id="KW-1133">Transmembrane helix</keyword>
<keyword evidence="2 5" id="KW-0812">Transmembrane</keyword>
<feature type="transmembrane region" description="Helical" evidence="5">
    <location>
        <begin position="49"/>
        <end position="71"/>
    </location>
</feature>
<evidence type="ECO:0000256" key="1">
    <source>
        <dbReference type="ARBA" id="ARBA00004141"/>
    </source>
</evidence>
<name>A0A645IUX3_9ZZZZ</name>
<comment type="caution">
    <text evidence="7">The sequence shown here is derived from an EMBL/GenBank/DDBJ whole genome shotgun (WGS) entry which is preliminary data.</text>
</comment>
<protein>
    <recommendedName>
        <fullName evidence="6">Peptidase M50 domain-containing protein</fullName>
    </recommendedName>
</protein>
<evidence type="ECO:0000256" key="4">
    <source>
        <dbReference type="ARBA" id="ARBA00023136"/>
    </source>
</evidence>
<dbReference type="EMBL" id="VSSQ01122226">
    <property type="protein sequence ID" value="MPN54209.1"/>
    <property type="molecule type" value="Genomic_DNA"/>
</dbReference>
<dbReference type="AlphaFoldDB" id="A0A645IUX3"/>
<dbReference type="Pfam" id="PF02163">
    <property type="entry name" value="Peptidase_M50"/>
    <property type="match status" value="1"/>
</dbReference>
<evidence type="ECO:0000259" key="6">
    <source>
        <dbReference type="Pfam" id="PF02163"/>
    </source>
</evidence>